<sequence length="284" mass="31815">MSSHQRKAAASSRQAGLHHDNCSLEHRSERPSTSTVPGQENMPQGLNESYYRETAAALGIPMIDESRSHSVPPSTTAVVHCPRSPSNSSPRSSCSSAQGRPYTRYYHSTSPDNERYPDSLNQYHGTIQSNFSRTRAGVGAGIVGAVVGGLVAKQASEATFRHKQKQDSRARRHSSEATSRLASVVIGAVAGALGANAVTHRLEDARERSKNQQAWEKRHDPKEDFPYHVTKRPQNPSHQDFEGQVYDYHNHENVCTRDAQLPYDRPYGPRRHRDEESHSYHYRY</sequence>
<feature type="compositionally biased region" description="Low complexity" evidence="1">
    <location>
        <begin position="81"/>
        <end position="96"/>
    </location>
</feature>
<feature type="compositionally biased region" description="Basic and acidic residues" evidence="1">
    <location>
        <begin position="272"/>
        <end position="284"/>
    </location>
</feature>
<comment type="caution">
    <text evidence="2">The sequence shown here is derived from an EMBL/GenBank/DDBJ whole genome shotgun (WGS) entry which is preliminary data.</text>
</comment>
<dbReference type="STRING" id="1081105.A0A167ESX3"/>
<feature type="region of interest" description="Disordered" evidence="1">
    <location>
        <begin position="62"/>
        <end position="116"/>
    </location>
</feature>
<dbReference type="EMBL" id="AZHC01000010">
    <property type="protein sequence ID" value="OAA44352.1"/>
    <property type="molecule type" value="Genomic_DNA"/>
</dbReference>
<protein>
    <recommendedName>
        <fullName evidence="4">Glycine zipper 2TM domain-containing protein</fullName>
    </recommendedName>
</protein>
<feature type="compositionally biased region" description="Basic and acidic residues" evidence="1">
    <location>
        <begin position="165"/>
        <end position="175"/>
    </location>
</feature>
<feature type="region of interest" description="Disordered" evidence="1">
    <location>
        <begin position="1"/>
        <end position="50"/>
    </location>
</feature>
<organism evidence="2 3">
    <name type="scientific">Metarhizium rileyi (strain RCEF 4871)</name>
    <name type="common">Nomuraea rileyi</name>
    <dbReference type="NCBI Taxonomy" id="1649241"/>
    <lineage>
        <taxon>Eukaryota</taxon>
        <taxon>Fungi</taxon>
        <taxon>Dikarya</taxon>
        <taxon>Ascomycota</taxon>
        <taxon>Pezizomycotina</taxon>
        <taxon>Sordariomycetes</taxon>
        <taxon>Hypocreomycetidae</taxon>
        <taxon>Hypocreales</taxon>
        <taxon>Clavicipitaceae</taxon>
        <taxon>Metarhizium</taxon>
    </lineage>
</organism>
<keyword evidence="3" id="KW-1185">Reference proteome</keyword>
<gene>
    <name evidence="2" type="ORF">NOR_04080</name>
</gene>
<reference evidence="2 3" key="1">
    <citation type="journal article" date="2016" name="Genome Biol. Evol.">
        <title>Divergent and convergent evolution of fungal pathogenicity.</title>
        <authorList>
            <person name="Shang Y."/>
            <person name="Xiao G."/>
            <person name="Zheng P."/>
            <person name="Cen K."/>
            <person name="Zhan S."/>
            <person name="Wang C."/>
        </authorList>
    </citation>
    <scope>NUCLEOTIDE SEQUENCE [LARGE SCALE GENOMIC DNA]</scope>
    <source>
        <strain evidence="2 3">RCEF 4871</strain>
    </source>
</reference>
<name>A0A167ESX3_METRR</name>
<dbReference type="AlphaFoldDB" id="A0A167ESX3"/>
<accession>A0A167ESX3</accession>
<feature type="region of interest" description="Disordered" evidence="1">
    <location>
        <begin position="158"/>
        <end position="179"/>
    </location>
</feature>
<dbReference type="Proteomes" id="UP000243498">
    <property type="component" value="Unassembled WGS sequence"/>
</dbReference>
<feature type="region of interest" description="Disordered" evidence="1">
    <location>
        <begin position="258"/>
        <end position="284"/>
    </location>
</feature>
<evidence type="ECO:0000256" key="1">
    <source>
        <dbReference type="SAM" id="MobiDB-lite"/>
    </source>
</evidence>
<feature type="compositionally biased region" description="Basic and acidic residues" evidence="1">
    <location>
        <begin position="204"/>
        <end position="226"/>
    </location>
</feature>
<dbReference type="OrthoDB" id="4779214at2759"/>
<evidence type="ECO:0000313" key="3">
    <source>
        <dbReference type="Proteomes" id="UP000243498"/>
    </source>
</evidence>
<feature type="compositionally biased region" description="Basic and acidic residues" evidence="1">
    <location>
        <begin position="17"/>
        <end position="30"/>
    </location>
</feature>
<proteinExistence type="predicted"/>
<evidence type="ECO:0000313" key="2">
    <source>
        <dbReference type="EMBL" id="OAA44352.1"/>
    </source>
</evidence>
<evidence type="ECO:0008006" key="4">
    <source>
        <dbReference type="Google" id="ProtNLM"/>
    </source>
</evidence>
<feature type="region of interest" description="Disordered" evidence="1">
    <location>
        <begin position="204"/>
        <end position="227"/>
    </location>
</feature>
<feature type="compositionally biased region" description="Polar residues" evidence="1">
    <location>
        <begin position="31"/>
        <end position="47"/>
    </location>
</feature>